<dbReference type="EMBL" id="CVQI01036039">
    <property type="protein sequence ID" value="CRK46771.1"/>
    <property type="molecule type" value="Genomic_DNA"/>
</dbReference>
<dbReference type="AlphaFoldDB" id="A0A0G4NK08"/>
<reference evidence="2" key="1">
    <citation type="submission" date="2015-05" db="EMBL/GenBank/DDBJ databases">
        <authorList>
            <person name="Fogelqvist Johan"/>
        </authorList>
    </citation>
    <scope>NUCLEOTIDE SEQUENCE [LARGE SCALE GENOMIC DNA]</scope>
</reference>
<dbReference type="Proteomes" id="UP000045706">
    <property type="component" value="Unassembled WGS sequence"/>
</dbReference>
<name>A0A0G4NK08_VERLO</name>
<proteinExistence type="predicted"/>
<sequence>MSRPKVNSGWLWPAITPTHSWIFHD</sequence>
<organism evidence="1 2">
    <name type="scientific">Verticillium longisporum</name>
    <name type="common">Verticillium dahliae var. longisporum</name>
    <dbReference type="NCBI Taxonomy" id="100787"/>
    <lineage>
        <taxon>Eukaryota</taxon>
        <taxon>Fungi</taxon>
        <taxon>Dikarya</taxon>
        <taxon>Ascomycota</taxon>
        <taxon>Pezizomycotina</taxon>
        <taxon>Sordariomycetes</taxon>
        <taxon>Hypocreomycetidae</taxon>
        <taxon>Glomerellales</taxon>
        <taxon>Plectosphaerellaceae</taxon>
        <taxon>Verticillium</taxon>
    </lineage>
</organism>
<protein>
    <submittedName>
        <fullName evidence="1">Uncharacterized protein</fullName>
    </submittedName>
</protein>
<evidence type="ECO:0000313" key="2">
    <source>
        <dbReference type="Proteomes" id="UP000045706"/>
    </source>
</evidence>
<evidence type="ECO:0000313" key="1">
    <source>
        <dbReference type="EMBL" id="CRK46771.1"/>
    </source>
</evidence>
<gene>
    <name evidence="1" type="ORF">BN1723_016709</name>
</gene>
<accession>A0A0G4NK08</accession>